<evidence type="ECO:0000313" key="3">
    <source>
        <dbReference type="Proteomes" id="UP000007796"/>
    </source>
</evidence>
<dbReference type="EMBL" id="GL629990">
    <property type="protein sequence ID" value="EFW99398.1"/>
    <property type="molecule type" value="Genomic_DNA"/>
</dbReference>
<feature type="compositionally biased region" description="Basic and acidic residues" evidence="1">
    <location>
        <begin position="479"/>
        <end position="493"/>
    </location>
</feature>
<feature type="region of interest" description="Disordered" evidence="1">
    <location>
        <begin position="151"/>
        <end position="194"/>
    </location>
</feature>
<feature type="region of interest" description="Disordered" evidence="1">
    <location>
        <begin position="339"/>
        <end position="368"/>
    </location>
</feature>
<organism evidence="3">
    <name type="scientific">Grosmannia clavigera (strain kw1407 / UAMH 11150)</name>
    <name type="common">Blue stain fungus</name>
    <name type="synonym">Graphiocladiella clavigera</name>
    <dbReference type="NCBI Taxonomy" id="655863"/>
    <lineage>
        <taxon>Eukaryota</taxon>
        <taxon>Fungi</taxon>
        <taxon>Dikarya</taxon>
        <taxon>Ascomycota</taxon>
        <taxon>Pezizomycotina</taxon>
        <taxon>Sordariomycetes</taxon>
        <taxon>Sordariomycetidae</taxon>
        <taxon>Ophiostomatales</taxon>
        <taxon>Ophiostomataceae</taxon>
        <taxon>Leptographium</taxon>
    </lineage>
</organism>
<feature type="region of interest" description="Disordered" evidence="1">
    <location>
        <begin position="420"/>
        <end position="493"/>
    </location>
</feature>
<feature type="compositionally biased region" description="Basic and acidic residues" evidence="1">
    <location>
        <begin position="161"/>
        <end position="173"/>
    </location>
</feature>
<dbReference type="GeneID" id="25981346"/>
<protein>
    <submittedName>
        <fullName evidence="2">Uncharacterized protein</fullName>
    </submittedName>
</protein>
<feature type="compositionally biased region" description="Polar residues" evidence="1">
    <location>
        <begin position="175"/>
        <end position="185"/>
    </location>
</feature>
<sequence length="590" mass="64448">MTRQDDIETLAESFYTLADEVQSLIDRKTILEHKLRFATEQYQYLADKYAPAGPEISETLAQLQLPPDLHQPVTIHGAYVPLPKRGQAGCNQHQLALLIRDGRRAAQELAARNVVQDNISSKASTSPPSTVMEQDFTVEGKKGMLQCPFSAVKSEQQSQQQKEEPQHEGEEQKPPNLQQNVSPTGSDKPGGADAAEVTVTAENRSDPTPHDSADPICATMLEEAKSQTAPSSAGAVKCPIRFMDQHSPEEIAHYVETHKHELPRSHAICVRRYNKNEEQIRKLDAKYGSLVSMISGLGHLHQPMLPLPEGGGPEDQAERAELHRSSNERVEDWAKAVSVGAVDGRPGNMNGEDDESYERRSRSRTRAGSLGDCHINAVAGVDEIDGDRQSHFNRPLKEVRLGESPSRPWGIAVPLSSLPNANTEPPLSPPAAPVRMPSPRLGARRPVPLDASSPPKARKCPFDHTKLAAAGAPAFPSPHGHENGPEAGPRQEEPEKGFVLPVVAETESPTTPVKPRMPQAAYMPQTMHTAQMPSSTSYQPAPAFVNFTPPTTATKGDSTAPQMLFTGPVFIGYSMEQAVQFMQHFQNMQK</sequence>
<reference evidence="2 3" key="1">
    <citation type="journal article" date="2011" name="Proc. Natl. Acad. Sci. U.S.A.">
        <title>Genome and transcriptome analyses of the mountain pine beetle-fungal symbiont Grosmannia clavigera, a lodgepole pine pathogen.</title>
        <authorList>
            <person name="DiGuistini S."/>
            <person name="Wang Y."/>
            <person name="Liao N.Y."/>
            <person name="Taylor G."/>
            <person name="Tanguay P."/>
            <person name="Feau N."/>
            <person name="Henrissat B."/>
            <person name="Chan S.K."/>
            <person name="Hesse-Orce U."/>
            <person name="Alamouti S.M."/>
            <person name="Tsui C.K.M."/>
            <person name="Docking R.T."/>
            <person name="Levasseur A."/>
            <person name="Haridas S."/>
            <person name="Robertson G."/>
            <person name="Birol I."/>
            <person name="Holt R.A."/>
            <person name="Marra M.A."/>
            <person name="Hamelin R.C."/>
            <person name="Hirst M."/>
            <person name="Jones S.J.M."/>
            <person name="Bohlmann J."/>
            <person name="Breuil C."/>
        </authorList>
    </citation>
    <scope>NUCLEOTIDE SEQUENCE [LARGE SCALE GENOMIC DNA]</scope>
    <source>
        <strain evidence="3">kw1407 / UAMH 11150</strain>
    </source>
</reference>
<dbReference type="eggNOG" id="ENOG502SHR2">
    <property type="taxonomic scope" value="Eukaryota"/>
</dbReference>
<dbReference type="HOGENOM" id="CLU_027370_0_0_1"/>
<dbReference type="AlphaFoldDB" id="F0XS33"/>
<dbReference type="Proteomes" id="UP000007796">
    <property type="component" value="Unassembled WGS sequence"/>
</dbReference>
<evidence type="ECO:0000313" key="2">
    <source>
        <dbReference type="EMBL" id="EFW99398.1"/>
    </source>
</evidence>
<gene>
    <name evidence="2" type="ORF">CMQ_7766</name>
</gene>
<dbReference type="OrthoDB" id="5343576at2759"/>
<accession>F0XS33</accession>
<dbReference type="RefSeq" id="XP_014168881.1">
    <property type="nucleotide sequence ID" value="XM_014313406.1"/>
</dbReference>
<dbReference type="InParanoid" id="F0XS33"/>
<proteinExistence type="predicted"/>
<dbReference type="STRING" id="655863.F0XS33"/>
<keyword evidence="3" id="KW-1185">Reference proteome</keyword>
<name>F0XS33_GROCL</name>
<evidence type="ECO:0000256" key="1">
    <source>
        <dbReference type="SAM" id="MobiDB-lite"/>
    </source>
</evidence>